<organism evidence="3 4">
    <name type="scientific">Agrococcus sediminis</name>
    <dbReference type="NCBI Taxonomy" id="2599924"/>
    <lineage>
        <taxon>Bacteria</taxon>
        <taxon>Bacillati</taxon>
        <taxon>Actinomycetota</taxon>
        <taxon>Actinomycetes</taxon>
        <taxon>Micrococcales</taxon>
        <taxon>Microbacteriaceae</taxon>
        <taxon>Agrococcus</taxon>
    </lineage>
</organism>
<keyword evidence="1" id="KW-1133">Transmembrane helix</keyword>
<feature type="transmembrane region" description="Helical" evidence="1">
    <location>
        <begin position="99"/>
        <end position="116"/>
    </location>
</feature>
<feature type="transmembrane region" description="Helical" evidence="1">
    <location>
        <begin position="18"/>
        <end position="37"/>
    </location>
</feature>
<dbReference type="Proteomes" id="UP000323221">
    <property type="component" value="Unassembled WGS sequence"/>
</dbReference>
<comment type="caution">
    <text evidence="3">The sequence shown here is derived from an EMBL/GenBank/DDBJ whole genome shotgun (WGS) entry which is preliminary data.</text>
</comment>
<sequence>MPQQLTNALVASPRRRRAWAALTALALAVALSAVLLYRESSKPFGFEAEWMDRLVTQRSPLLTTASLAFDTLGGGVVATLIVPGVVAGLLLLRRRPWAAGYFLVASILTGLLVQLLKHAVDRARPLDVLVTVDHGSFPSGHAANAALVATALGLLLRRWWVWAAGAAWTIGMMLSRTYLGAHWLSDTLGGVLVAVGVALGLWELLAARLERERRGRPEPAGAEETVSARR</sequence>
<dbReference type="OrthoDB" id="5289372at2"/>
<name>A0A5M8Q7Z3_9MICO</name>
<keyword evidence="1" id="KW-0472">Membrane</keyword>
<feature type="transmembrane region" description="Helical" evidence="1">
    <location>
        <begin position="161"/>
        <end position="181"/>
    </location>
</feature>
<dbReference type="Gene3D" id="1.20.144.10">
    <property type="entry name" value="Phosphatidic acid phosphatase type 2/haloperoxidase"/>
    <property type="match status" value="1"/>
</dbReference>
<protein>
    <submittedName>
        <fullName evidence="3">Phosphatase PAP2 family protein</fullName>
    </submittedName>
</protein>
<evidence type="ECO:0000256" key="1">
    <source>
        <dbReference type="SAM" id="Phobius"/>
    </source>
</evidence>
<gene>
    <name evidence="3" type="ORF">FQ330_11260</name>
</gene>
<feature type="domain" description="Phosphatidic acid phosphatase type 2/haloperoxidase" evidence="2">
    <location>
        <begin position="99"/>
        <end position="202"/>
    </location>
</feature>
<reference evidence="3 4" key="1">
    <citation type="submission" date="2019-08" db="EMBL/GenBank/DDBJ databases">
        <title>Agrococcus lahaulensis sp. nov., isolated from a cold desert of the Indian Himalayas.</title>
        <authorList>
            <person name="Qu J.H."/>
        </authorList>
    </citation>
    <scope>NUCLEOTIDE SEQUENCE [LARGE SCALE GENOMIC DNA]</scope>
    <source>
        <strain evidence="3 4">NS18</strain>
    </source>
</reference>
<feature type="transmembrane region" description="Helical" evidence="1">
    <location>
        <begin position="136"/>
        <end position="156"/>
    </location>
</feature>
<evidence type="ECO:0000259" key="2">
    <source>
        <dbReference type="SMART" id="SM00014"/>
    </source>
</evidence>
<keyword evidence="4" id="KW-1185">Reference proteome</keyword>
<dbReference type="AlphaFoldDB" id="A0A5M8Q7Z3"/>
<dbReference type="RefSeq" id="WP_146357602.1">
    <property type="nucleotide sequence ID" value="NZ_JBFBFL010000008.1"/>
</dbReference>
<dbReference type="EMBL" id="VOIR01000016">
    <property type="protein sequence ID" value="KAA6431333.1"/>
    <property type="molecule type" value="Genomic_DNA"/>
</dbReference>
<dbReference type="InterPro" id="IPR036938">
    <property type="entry name" value="PAP2/HPO_sf"/>
</dbReference>
<dbReference type="CDD" id="cd03392">
    <property type="entry name" value="PAP2_like_2"/>
    <property type="match status" value="1"/>
</dbReference>
<feature type="transmembrane region" description="Helical" evidence="1">
    <location>
        <begin position="187"/>
        <end position="206"/>
    </location>
</feature>
<dbReference type="SMART" id="SM00014">
    <property type="entry name" value="acidPPc"/>
    <property type="match status" value="1"/>
</dbReference>
<dbReference type="PANTHER" id="PTHR14969">
    <property type="entry name" value="SPHINGOSINE-1-PHOSPHATE PHOSPHOHYDROLASE"/>
    <property type="match status" value="1"/>
</dbReference>
<proteinExistence type="predicted"/>
<evidence type="ECO:0000313" key="3">
    <source>
        <dbReference type="EMBL" id="KAA6431333.1"/>
    </source>
</evidence>
<accession>A0A5M8Q7Z3</accession>
<evidence type="ECO:0000313" key="4">
    <source>
        <dbReference type="Proteomes" id="UP000323221"/>
    </source>
</evidence>
<dbReference type="InterPro" id="IPR000326">
    <property type="entry name" value="PAP2/HPO"/>
</dbReference>
<keyword evidence="1" id="KW-0812">Transmembrane</keyword>
<dbReference type="PANTHER" id="PTHR14969:SF13">
    <property type="entry name" value="AT30094P"/>
    <property type="match status" value="1"/>
</dbReference>
<dbReference type="Pfam" id="PF01569">
    <property type="entry name" value="PAP2"/>
    <property type="match status" value="1"/>
</dbReference>
<feature type="transmembrane region" description="Helical" evidence="1">
    <location>
        <begin position="72"/>
        <end position="92"/>
    </location>
</feature>
<dbReference type="SUPFAM" id="SSF48317">
    <property type="entry name" value="Acid phosphatase/Vanadium-dependent haloperoxidase"/>
    <property type="match status" value="1"/>
</dbReference>